<dbReference type="RefSeq" id="WP_253747035.1">
    <property type="nucleotide sequence ID" value="NZ_BAABKA010000035.1"/>
</dbReference>
<protein>
    <recommendedName>
        <fullName evidence="4">DUF3558 domain-containing protein</fullName>
    </recommendedName>
</protein>
<keyword evidence="3" id="KW-1185">Reference proteome</keyword>
<evidence type="ECO:0008006" key="4">
    <source>
        <dbReference type="Google" id="ProtNLM"/>
    </source>
</evidence>
<evidence type="ECO:0000313" key="3">
    <source>
        <dbReference type="Proteomes" id="UP001139648"/>
    </source>
</evidence>
<accession>A0A9X2GKU6</accession>
<dbReference type="EMBL" id="JAMZEB010000002">
    <property type="protein sequence ID" value="MCP2359630.1"/>
    <property type="molecule type" value="Genomic_DNA"/>
</dbReference>
<gene>
    <name evidence="2" type="ORF">HD597_006650</name>
</gene>
<dbReference type="Proteomes" id="UP001139648">
    <property type="component" value="Unassembled WGS sequence"/>
</dbReference>
<name>A0A9X2GKU6_9ACTN</name>
<dbReference type="AlphaFoldDB" id="A0A9X2GKU6"/>
<feature type="compositionally biased region" description="Pro residues" evidence="1">
    <location>
        <begin position="23"/>
        <end position="42"/>
    </location>
</feature>
<sequence>MNPGSEFQPPGTPHQGPGGQFQPPGPPPPPPGWPPMQPPMQPPSQQGMPPMPQPPQPPQPPRRPAWLLPTLAAALVVLVAAGGVGAYFLYGKVSGGTPSGTGSSSPAKRPAAAATAPDVCAMLPEEEAERLVPGATVGKSSRDSDYTVNFSCNWTNQRISFGEFWRNREIDVKIAQHKGEGAKTGRAMAQNSYEVEYRGGKYGETAKPSLEPDEKQYVSPVKDIAGVGDAAFAQYIWRRDGKLHWYAYGTAHARVGDMTIQVRFQAGQQRKDAQILSNDSTQAITEENAVREVSGLVGHFAKGVAAWQAQHPGMLAKAEPSAAATVTPTVAPTPSPTVLASFPADCEAVTETATRLVPEPTTRARGTVVGDDNQTECRWLNRELSGGPGIAKIRSALITVHRFTNRAGAADEPAAKAFYAGQYGRAKTTGESSMGAITWGELSEVKGLGDQAWKQFVQSRSGEVSASSGSVMIRQGPVVVTVDYSGHQRPEGEATNSPEVTFMPEKEAMAGALTLARAYLKSG</sequence>
<proteinExistence type="predicted"/>
<feature type="compositionally biased region" description="Pro residues" evidence="1">
    <location>
        <begin position="49"/>
        <end position="63"/>
    </location>
</feature>
<organism evidence="2 3">
    <name type="scientific">Nonomuraea thailandensis</name>
    <dbReference type="NCBI Taxonomy" id="1188745"/>
    <lineage>
        <taxon>Bacteria</taxon>
        <taxon>Bacillati</taxon>
        <taxon>Actinomycetota</taxon>
        <taxon>Actinomycetes</taxon>
        <taxon>Streptosporangiales</taxon>
        <taxon>Streptosporangiaceae</taxon>
        <taxon>Nonomuraea</taxon>
    </lineage>
</organism>
<evidence type="ECO:0000256" key="1">
    <source>
        <dbReference type="SAM" id="MobiDB-lite"/>
    </source>
</evidence>
<feature type="region of interest" description="Disordered" evidence="1">
    <location>
        <begin position="1"/>
        <end position="64"/>
    </location>
</feature>
<evidence type="ECO:0000313" key="2">
    <source>
        <dbReference type="EMBL" id="MCP2359630.1"/>
    </source>
</evidence>
<comment type="caution">
    <text evidence="2">The sequence shown here is derived from an EMBL/GenBank/DDBJ whole genome shotgun (WGS) entry which is preliminary data.</text>
</comment>
<reference evidence="2" key="1">
    <citation type="submission" date="2022-06" db="EMBL/GenBank/DDBJ databases">
        <title>Sequencing the genomes of 1000 actinobacteria strains.</title>
        <authorList>
            <person name="Klenk H.-P."/>
        </authorList>
    </citation>
    <scope>NUCLEOTIDE SEQUENCE</scope>
    <source>
        <strain evidence="2">DSM 46694</strain>
    </source>
</reference>